<accession>A0A5B8YH15</accession>
<dbReference type="OrthoDB" id="9804333at2"/>
<dbReference type="EMBL" id="CP041186">
    <property type="protein sequence ID" value="QDG54435.1"/>
    <property type="molecule type" value="Genomic_DNA"/>
</dbReference>
<protein>
    <submittedName>
        <fullName evidence="3">PHP domain-containing protein</fullName>
    </submittedName>
</protein>
<dbReference type="InterPro" id="IPR004013">
    <property type="entry name" value="PHP_dom"/>
</dbReference>
<evidence type="ECO:0000313" key="3">
    <source>
        <dbReference type="EMBL" id="QDG54435.1"/>
    </source>
</evidence>
<evidence type="ECO:0000259" key="2">
    <source>
        <dbReference type="SMART" id="SM00481"/>
    </source>
</evidence>
<dbReference type="PANTHER" id="PTHR42924:SF3">
    <property type="entry name" value="POLYMERASE_HISTIDINOL PHOSPHATASE N-TERMINAL DOMAIN-CONTAINING PROTEIN"/>
    <property type="match status" value="1"/>
</dbReference>
<dbReference type="InterPro" id="IPR052018">
    <property type="entry name" value="PHP_domain"/>
</dbReference>
<dbReference type="CDD" id="cd07438">
    <property type="entry name" value="PHP_HisPPase_AMP"/>
    <property type="match status" value="1"/>
</dbReference>
<dbReference type="SUPFAM" id="SSF89550">
    <property type="entry name" value="PHP domain-like"/>
    <property type="match status" value="1"/>
</dbReference>
<name>A0A4Y6Q348_PERCE</name>
<keyword evidence="4" id="KW-1185">Reference proteome</keyword>
<dbReference type="SMART" id="SM00481">
    <property type="entry name" value="POLIIIAc"/>
    <property type="match status" value="1"/>
</dbReference>
<dbReference type="GO" id="GO:0004534">
    <property type="term" value="F:5'-3' RNA exonuclease activity"/>
    <property type="evidence" value="ECO:0007669"/>
    <property type="project" value="TreeGrafter"/>
</dbReference>
<dbReference type="InterPro" id="IPR016195">
    <property type="entry name" value="Pol/histidinol_Pase-like"/>
</dbReference>
<dbReference type="GO" id="GO:0035312">
    <property type="term" value="F:5'-3' DNA exonuclease activity"/>
    <property type="evidence" value="ECO:0007669"/>
    <property type="project" value="TreeGrafter"/>
</dbReference>
<dbReference type="Gene3D" id="1.10.150.650">
    <property type="match status" value="1"/>
</dbReference>
<reference evidence="3 4" key="1">
    <citation type="submission" date="2019-06" db="EMBL/GenBank/DDBJ databases">
        <title>Persicimonas caeni gen. nov., sp. nov., a predatory bacterium isolated from solar saltern.</title>
        <authorList>
            <person name="Wang S."/>
        </authorList>
    </citation>
    <scope>NUCLEOTIDE SEQUENCE [LARGE SCALE GENOMIC DNA]</scope>
    <source>
        <strain evidence="3 4">YN101</strain>
    </source>
</reference>
<feature type="compositionally biased region" description="Polar residues" evidence="1">
    <location>
        <begin position="9"/>
        <end position="32"/>
    </location>
</feature>
<dbReference type="PANTHER" id="PTHR42924">
    <property type="entry name" value="EXONUCLEASE"/>
    <property type="match status" value="1"/>
</dbReference>
<accession>A0A4Y6Q348</accession>
<dbReference type="Proteomes" id="UP000315995">
    <property type="component" value="Chromosome"/>
</dbReference>
<dbReference type="AlphaFoldDB" id="A0A4Y6Q348"/>
<dbReference type="InterPro" id="IPR003141">
    <property type="entry name" value="Pol/His_phosphatase_N"/>
</dbReference>
<organism evidence="3 4">
    <name type="scientific">Persicimonas caeni</name>
    <dbReference type="NCBI Taxonomy" id="2292766"/>
    <lineage>
        <taxon>Bacteria</taxon>
        <taxon>Deltaproteobacteria</taxon>
        <taxon>Bradymonadales</taxon>
        <taxon>Bradymonadaceae</taxon>
        <taxon>Persicimonas</taxon>
    </lineage>
</organism>
<feature type="region of interest" description="Disordered" evidence="1">
    <location>
        <begin position="1"/>
        <end position="47"/>
    </location>
</feature>
<dbReference type="Gene3D" id="3.20.20.140">
    <property type="entry name" value="Metal-dependent hydrolases"/>
    <property type="match status" value="1"/>
</dbReference>
<feature type="domain" description="Polymerase/histidinol phosphatase N-terminal" evidence="2">
    <location>
        <begin position="37"/>
        <end position="102"/>
    </location>
</feature>
<dbReference type="Pfam" id="PF02811">
    <property type="entry name" value="PHP"/>
    <property type="match status" value="1"/>
</dbReference>
<evidence type="ECO:0000313" key="4">
    <source>
        <dbReference type="Proteomes" id="UP000315995"/>
    </source>
</evidence>
<gene>
    <name evidence="3" type="ORF">FIV42_27925</name>
</gene>
<sequence length="305" mass="33451">MVISPRNPPTTRIRQALPTTETRASMSTSSANKTHRAEIHSHSTASDGAYAPSRVAELCHQRGVEVWSLTDHDNCNGCTEAREAAESLGITFISGIEISAYHDTSVHVLGYGVDTEGDVIQDYSERRFESRRERMRQMIARLDDLGVDISFEAVADIAQDAIMGRPHLARALVAAGEVGSVNEAFDRYLHTGGPAHVSMGWPSVENAIDLIHRAGGIAILAHPGQYDLDDDIGDWIDAGLDGIEAIHPQHNRQARRRYAKMARGFGVLSTASSDFHGNRDRFAHFGNVPFPVNWLDAFLERLGVS</sequence>
<evidence type="ECO:0000256" key="1">
    <source>
        <dbReference type="SAM" id="MobiDB-lite"/>
    </source>
</evidence>
<proteinExistence type="predicted"/>